<feature type="region of interest" description="Disordered" evidence="1">
    <location>
        <begin position="35"/>
        <end position="56"/>
    </location>
</feature>
<sequence length="284" mass="32673">MKSRLIEDLQRLEKDNKVNQAKEDLAILKVYNSNKTEKSNIKEQEPIEGPALDLPEDTEKIDYNNILKEFIAESPNISKKMGKKEELESSFDGAVRKDLNSESLKVEQTEVIAHPGVDIEDDSEEIMLEVRNDVNEDILDEFFRVEEVKTSEPQETKLEEIVSSGNVHVKHDSDRKGAVKIKETIDSFLDLLLSKNGTAMKIDSHGSMMFLIEDGKVEKETNALFDQKNVFSFADYILNKNELSTFQGTKVHLGIYTHKDDHFHTLYLQESDRISIHFLHIKRY</sequence>
<organism evidence="2 3">
    <name type="scientific">Muiribacterium halophilum</name>
    <dbReference type="NCBI Taxonomy" id="2053465"/>
    <lineage>
        <taxon>Bacteria</taxon>
        <taxon>Candidatus Muiribacteriota</taxon>
        <taxon>Candidatus Muiribacteriia</taxon>
        <taxon>Candidatus Muiribacteriales</taxon>
        <taxon>Candidatus Muiribacteriaceae</taxon>
        <taxon>Candidatus Muiribacterium</taxon>
    </lineage>
</organism>
<feature type="compositionally biased region" description="Basic and acidic residues" evidence="1">
    <location>
        <begin position="35"/>
        <end position="45"/>
    </location>
</feature>
<dbReference type="EMBL" id="PKTG01000029">
    <property type="protein sequence ID" value="PLX19464.1"/>
    <property type="molecule type" value="Genomic_DNA"/>
</dbReference>
<name>A0A2N5ZLC7_MUIH1</name>
<evidence type="ECO:0000256" key="1">
    <source>
        <dbReference type="SAM" id="MobiDB-lite"/>
    </source>
</evidence>
<protein>
    <submittedName>
        <fullName evidence="2">Uncharacterized protein</fullName>
    </submittedName>
</protein>
<gene>
    <name evidence="2" type="ORF">C0601_01775</name>
</gene>
<evidence type="ECO:0000313" key="3">
    <source>
        <dbReference type="Proteomes" id="UP000234857"/>
    </source>
</evidence>
<proteinExistence type="predicted"/>
<accession>A0A2N5ZLC7</accession>
<dbReference type="AlphaFoldDB" id="A0A2N5ZLC7"/>
<comment type="caution">
    <text evidence="2">The sequence shown here is derived from an EMBL/GenBank/DDBJ whole genome shotgun (WGS) entry which is preliminary data.</text>
</comment>
<evidence type="ECO:0000313" key="2">
    <source>
        <dbReference type="EMBL" id="PLX19464.1"/>
    </source>
</evidence>
<reference evidence="2 3" key="1">
    <citation type="submission" date="2017-11" db="EMBL/GenBank/DDBJ databases">
        <title>Genome-resolved metagenomics identifies genetic mobility, metabolic interactions, and unexpected diversity in perchlorate-reducing communities.</title>
        <authorList>
            <person name="Barnum T.P."/>
            <person name="Figueroa I.A."/>
            <person name="Carlstrom C.I."/>
            <person name="Lucas L.N."/>
            <person name="Engelbrektson A.L."/>
            <person name="Coates J.D."/>
        </authorList>
    </citation>
    <scope>NUCLEOTIDE SEQUENCE [LARGE SCALE GENOMIC DNA]</scope>
    <source>
        <strain evidence="2">BM706</strain>
    </source>
</reference>
<dbReference type="Proteomes" id="UP000234857">
    <property type="component" value="Unassembled WGS sequence"/>
</dbReference>